<sequence length="235" mass="27285">MVSVITCTIRDEMIENVFSNYANQLWEEKELIIILNNDTMNMETWIEKSADYDNVSIFRLPEMDTLGDCLNYGIEKARYDIVAKFDDDDYYSPYYLTEAMDAFKKYNPQLVGKGSSYMYFEEENLLVIRKIGNENKLGSSTVKGGTLVFKKSLYPGIQFPSIKGNGTDTGFLKECKKQGVKMYASSRYNYVYIRRGNPESHTFKKETDFFKKKSQVIGTIKDFEHIATKRMEDIQ</sequence>
<dbReference type="Pfam" id="PF00535">
    <property type="entry name" value="Glycos_transf_2"/>
    <property type="match status" value="1"/>
</dbReference>
<organism evidence="2 3">
    <name type="scientific">Ectobacillus ponti</name>
    <dbReference type="NCBI Taxonomy" id="2961894"/>
    <lineage>
        <taxon>Bacteria</taxon>
        <taxon>Bacillati</taxon>
        <taxon>Bacillota</taxon>
        <taxon>Bacilli</taxon>
        <taxon>Bacillales</taxon>
        <taxon>Bacillaceae</taxon>
        <taxon>Ectobacillus</taxon>
    </lineage>
</organism>
<protein>
    <submittedName>
        <fullName evidence="2">Glycosyltransferase</fullName>
    </submittedName>
</protein>
<dbReference type="Gene3D" id="3.90.550.10">
    <property type="entry name" value="Spore Coat Polysaccharide Biosynthesis Protein SpsA, Chain A"/>
    <property type="match status" value="1"/>
</dbReference>
<dbReference type="PANTHER" id="PTHR43685:SF2">
    <property type="entry name" value="GLYCOSYLTRANSFERASE 2-LIKE DOMAIN-CONTAINING PROTEIN"/>
    <property type="match status" value="1"/>
</dbReference>
<feature type="domain" description="Glycosyltransferase 2-like" evidence="1">
    <location>
        <begin position="4"/>
        <end position="112"/>
    </location>
</feature>
<name>A0AA42BQQ0_9BACI</name>
<gene>
    <name evidence="2" type="ORF">NK662_16495</name>
</gene>
<evidence type="ECO:0000259" key="1">
    <source>
        <dbReference type="Pfam" id="PF00535"/>
    </source>
</evidence>
<dbReference type="SUPFAM" id="SSF53448">
    <property type="entry name" value="Nucleotide-diphospho-sugar transferases"/>
    <property type="match status" value="1"/>
</dbReference>
<dbReference type="InterPro" id="IPR001173">
    <property type="entry name" value="Glyco_trans_2-like"/>
</dbReference>
<accession>A0AA42BQQ0</accession>
<dbReference type="RefSeq" id="WP_254760039.1">
    <property type="nucleotide sequence ID" value="NZ_JANCLT010000009.1"/>
</dbReference>
<dbReference type="AlphaFoldDB" id="A0AA42BQQ0"/>
<dbReference type="PANTHER" id="PTHR43685">
    <property type="entry name" value="GLYCOSYLTRANSFERASE"/>
    <property type="match status" value="1"/>
</dbReference>
<comment type="caution">
    <text evidence="2">The sequence shown here is derived from an EMBL/GenBank/DDBJ whole genome shotgun (WGS) entry which is preliminary data.</text>
</comment>
<reference evidence="2" key="1">
    <citation type="submission" date="2022-07" db="EMBL/GenBank/DDBJ databases">
        <authorList>
            <person name="Li W.-J."/>
            <person name="Deng Q.-Q."/>
        </authorList>
    </citation>
    <scope>NUCLEOTIDE SEQUENCE</scope>
    <source>
        <strain evidence="2">SYSU M60031</strain>
    </source>
</reference>
<dbReference type="InterPro" id="IPR029044">
    <property type="entry name" value="Nucleotide-diphossugar_trans"/>
</dbReference>
<dbReference type="InterPro" id="IPR050834">
    <property type="entry name" value="Glycosyltransf_2"/>
</dbReference>
<keyword evidence="3" id="KW-1185">Reference proteome</keyword>
<evidence type="ECO:0000313" key="2">
    <source>
        <dbReference type="EMBL" id="MCP8970122.1"/>
    </source>
</evidence>
<evidence type="ECO:0000313" key="3">
    <source>
        <dbReference type="Proteomes" id="UP001156102"/>
    </source>
</evidence>
<dbReference type="EMBL" id="JANCLT010000009">
    <property type="protein sequence ID" value="MCP8970122.1"/>
    <property type="molecule type" value="Genomic_DNA"/>
</dbReference>
<dbReference type="Proteomes" id="UP001156102">
    <property type="component" value="Unassembled WGS sequence"/>
</dbReference>
<proteinExistence type="predicted"/>